<gene>
    <name evidence="2" type="primary">rsc5</name>
    <name evidence="2" type="ORF">CR513_07383</name>
</gene>
<protein>
    <submittedName>
        <fullName evidence="2">Random slug protein 5</fullName>
    </submittedName>
</protein>
<dbReference type="SUPFAM" id="SSF46938">
    <property type="entry name" value="CRAL/TRIO N-terminal domain"/>
    <property type="match status" value="1"/>
</dbReference>
<dbReference type="SUPFAM" id="SSF52087">
    <property type="entry name" value="CRAL/TRIO domain"/>
    <property type="match status" value="1"/>
</dbReference>
<dbReference type="AlphaFoldDB" id="A0A371HZZ9"/>
<dbReference type="Gene3D" id="3.40.525.10">
    <property type="entry name" value="CRAL-TRIO lipid binding domain"/>
    <property type="match status" value="1"/>
</dbReference>
<dbReference type="Proteomes" id="UP000257109">
    <property type="component" value="Unassembled WGS sequence"/>
</dbReference>
<evidence type="ECO:0000313" key="3">
    <source>
        <dbReference type="Proteomes" id="UP000257109"/>
    </source>
</evidence>
<dbReference type="OrthoDB" id="75724at2759"/>
<organism evidence="2 3">
    <name type="scientific">Mucuna pruriens</name>
    <name type="common">Velvet bean</name>
    <name type="synonym">Dolichos pruriens</name>
    <dbReference type="NCBI Taxonomy" id="157652"/>
    <lineage>
        <taxon>Eukaryota</taxon>
        <taxon>Viridiplantae</taxon>
        <taxon>Streptophyta</taxon>
        <taxon>Embryophyta</taxon>
        <taxon>Tracheophyta</taxon>
        <taxon>Spermatophyta</taxon>
        <taxon>Magnoliopsida</taxon>
        <taxon>eudicotyledons</taxon>
        <taxon>Gunneridae</taxon>
        <taxon>Pentapetalae</taxon>
        <taxon>rosids</taxon>
        <taxon>fabids</taxon>
        <taxon>Fabales</taxon>
        <taxon>Fabaceae</taxon>
        <taxon>Papilionoideae</taxon>
        <taxon>50 kb inversion clade</taxon>
        <taxon>NPAAA clade</taxon>
        <taxon>indigoferoid/millettioid clade</taxon>
        <taxon>Phaseoleae</taxon>
        <taxon>Mucuna</taxon>
    </lineage>
</organism>
<dbReference type="Pfam" id="PF00650">
    <property type="entry name" value="CRAL_TRIO"/>
    <property type="match status" value="1"/>
</dbReference>
<dbReference type="SMART" id="SM00516">
    <property type="entry name" value="SEC14"/>
    <property type="match status" value="1"/>
</dbReference>
<keyword evidence="3" id="KW-1185">Reference proteome</keyword>
<dbReference type="PROSITE" id="PS50191">
    <property type="entry name" value="CRAL_TRIO"/>
    <property type="match status" value="1"/>
</dbReference>
<sequence length="311" mass="36113">MLNSMSEDLKKSVSNGHEKMVISQEEQAKITEVRRLIGVLSDKASVYCSDASISRYLRSQNWNVKKAAQMLKRSLKWRKEYKPEEIRWEEIAEEAETGVMYRPNYYDKFGRSMIVMRPCCQNSKTTEGLIKYLVYCMENAILNLPPQQEQMVWLIDFHGVKMSNISFKAARETIHILQEYYPQRLGLALLYNAPMFFQPFFSMLKPFVETEVYNKIKFGYSNHHNTKKIVKDLFDMDSLESAFGGDGDTGFDMNKYAERMKEEDNKTLSFWTQTKLDANSDASNNKKIDCSPVPNPDQDILVAQRDIKAFG</sequence>
<evidence type="ECO:0000259" key="1">
    <source>
        <dbReference type="PROSITE" id="PS50191"/>
    </source>
</evidence>
<dbReference type="CDD" id="cd00170">
    <property type="entry name" value="SEC14"/>
    <property type="match status" value="1"/>
</dbReference>
<dbReference type="InterPro" id="IPR036865">
    <property type="entry name" value="CRAL-TRIO_dom_sf"/>
</dbReference>
<reference evidence="2" key="1">
    <citation type="submission" date="2018-05" db="EMBL/GenBank/DDBJ databases">
        <title>Draft genome of Mucuna pruriens seed.</title>
        <authorList>
            <person name="Nnadi N.E."/>
            <person name="Vos R."/>
            <person name="Hasami M.H."/>
            <person name="Devisetty U.K."/>
            <person name="Aguiy J.C."/>
        </authorList>
    </citation>
    <scope>NUCLEOTIDE SEQUENCE [LARGE SCALE GENOMIC DNA]</scope>
    <source>
        <strain evidence="2">JCA_2017</strain>
    </source>
</reference>
<dbReference type="GO" id="GO:0008526">
    <property type="term" value="F:phosphatidylinositol transfer activity"/>
    <property type="evidence" value="ECO:0007669"/>
    <property type="project" value="TreeGrafter"/>
</dbReference>
<comment type="caution">
    <text evidence="2">The sequence shown here is derived from an EMBL/GenBank/DDBJ whole genome shotgun (WGS) entry which is preliminary data.</text>
</comment>
<dbReference type="PANTHER" id="PTHR45824">
    <property type="entry name" value="GH16843P"/>
    <property type="match status" value="1"/>
</dbReference>
<dbReference type="FunFam" id="3.40.525.10:FF:000008">
    <property type="entry name" value="Phosphatidylinositol transfer protein 3"/>
    <property type="match status" value="1"/>
</dbReference>
<dbReference type="InterPro" id="IPR036273">
    <property type="entry name" value="CRAL/TRIO_N_dom_sf"/>
</dbReference>
<dbReference type="EMBL" id="QJKJ01001288">
    <property type="protein sequence ID" value="RDY08388.1"/>
    <property type="molecule type" value="Genomic_DNA"/>
</dbReference>
<proteinExistence type="predicted"/>
<name>A0A371HZZ9_MUCPR</name>
<dbReference type="PANTHER" id="PTHR45824:SF8">
    <property type="entry name" value="CRAL-TRIO LIPID BINDING DOMAIN, CRAL_TRIO DOMAIN-CONTAINING PROTEIN-RELATED"/>
    <property type="match status" value="1"/>
</dbReference>
<accession>A0A371HZZ9</accession>
<feature type="domain" description="CRAL-TRIO" evidence="1">
    <location>
        <begin position="102"/>
        <end position="251"/>
    </location>
</feature>
<evidence type="ECO:0000313" key="2">
    <source>
        <dbReference type="EMBL" id="RDY08388.1"/>
    </source>
</evidence>
<dbReference type="InterPro" id="IPR001251">
    <property type="entry name" value="CRAL-TRIO_dom"/>
</dbReference>
<dbReference type="InterPro" id="IPR052578">
    <property type="entry name" value="PI_Transfer_CRAL-TRIO"/>
</dbReference>